<dbReference type="Pfam" id="PF13358">
    <property type="entry name" value="DDE_3"/>
    <property type="match status" value="1"/>
</dbReference>
<evidence type="ECO:0000256" key="1">
    <source>
        <dbReference type="ARBA" id="ARBA00004123"/>
    </source>
</evidence>
<organism evidence="3 4">
    <name type="scientific">Aedes albopictus</name>
    <name type="common">Asian tiger mosquito</name>
    <name type="synonym">Stegomyia albopicta</name>
    <dbReference type="NCBI Taxonomy" id="7160"/>
    <lineage>
        <taxon>Eukaryota</taxon>
        <taxon>Metazoa</taxon>
        <taxon>Ecdysozoa</taxon>
        <taxon>Arthropoda</taxon>
        <taxon>Hexapoda</taxon>
        <taxon>Insecta</taxon>
        <taxon>Pterygota</taxon>
        <taxon>Neoptera</taxon>
        <taxon>Endopterygota</taxon>
        <taxon>Diptera</taxon>
        <taxon>Nematocera</taxon>
        <taxon>Culicoidea</taxon>
        <taxon>Culicidae</taxon>
        <taxon>Culicinae</taxon>
        <taxon>Aedini</taxon>
        <taxon>Aedes</taxon>
        <taxon>Stegomyia</taxon>
    </lineage>
</organism>
<evidence type="ECO:0000259" key="2">
    <source>
        <dbReference type="Pfam" id="PF13358"/>
    </source>
</evidence>
<name>A0ABM1YZ61_AEDAL</name>
<dbReference type="GeneID" id="134284406"/>
<keyword evidence="4" id="KW-1185">Reference proteome</keyword>
<dbReference type="NCBIfam" id="NF033545">
    <property type="entry name" value="transpos_IS630"/>
    <property type="match status" value="1"/>
</dbReference>
<dbReference type="SUPFAM" id="SSF46689">
    <property type="entry name" value="Homeodomain-like"/>
    <property type="match status" value="1"/>
</dbReference>
<accession>A0ABM1YZ61</accession>
<dbReference type="Gene3D" id="3.30.420.10">
    <property type="entry name" value="Ribonuclease H-like superfamily/Ribonuclease H"/>
    <property type="match status" value="1"/>
</dbReference>
<dbReference type="PANTHER" id="PTHR46564:SF1">
    <property type="entry name" value="TRANSPOSASE"/>
    <property type="match status" value="1"/>
</dbReference>
<dbReference type="Proteomes" id="UP000069940">
    <property type="component" value="Unassembled WGS sequence"/>
</dbReference>
<evidence type="ECO:0000313" key="3">
    <source>
        <dbReference type="EnsemblMetazoa" id="AALFPA23_013449.P19483"/>
    </source>
</evidence>
<comment type="subcellular location">
    <subcellularLocation>
        <location evidence="1">Nucleus</location>
    </subcellularLocation>
</comment>
<proteinExistence type="predicted"/>
<sequence>MFPKLSNNIISNVQLRRASVNTKYHCLYGYYFLGLSRARLSVIYRKSKTTISSWIHEYEENGLLTEAQRTRVFRKFNAEHRNWIVKLYLSNPVLFLDECCELFLQHFNTTISAGSVCRILHAEGLTWKALERRAIQVREDQIFHFFSELSSIEWDLYHLVFLDEVSLDSRDMLRNRGYGVKGKKIIFRGEFVRRPRVSFLCFLGQQGMLDSFQTDGTFTRQIFFQCCRSFALNNEHVRCYPGRNSIWIMDGARIHCDENIIYYLRSIGIIPLFLPPYCPFFNPIEIIFGLTKAQMRRQYRENENENASHVAISAFTEFSSFDCTKLYRHCGYLPNGVFDPSIGLSQNTNNLDFDASE</sequence>
<dbReference type="InterPro" id="IPR047655">
    <property type="entry name" value="Transpos_IS630-like"/>
</dbReference>
<dbReference type="EnsemblMetazoa" id="AALFPA23_013449.R19483">
    <property type="protein sequence ID" value="AALFPA23_013449.P19483"/>
    <property type="gene ID" value="AALFPA23_013449"/>
</dbReference>
<reference evidence="3" key="2">
    <citation type="submission" date="2025-05" db="UniProtKB">
        <authorList>
            <consortium name="EnsemblMetazoa"/>
        </authorList>
    </citation>
    <scope>IDENTIFICATION</scope>
    <source>
        <strain evidence="3">Foshan</strain>
    </source>
</reference>
<feature type="domain" description="Tc1-like transposase DDE" evidence="2">
    <location>
        <begin position="159"/>
        <end position="298"/>
    </location>
</feature>
<dbReference type="InterPro" id="IPR038717">
    <property type="entry name" value="Tc1-like_DDE_dom"/>
</dbReference>
<dbReference type="InterPro" id="IPR036397">
    <property type="entry name" value="RNaseH_sf"/>
</dbReference>
<protein>
    <recommendedName>
        <fullName evidence="2">Tc1-like transposase DDE domain-containing protein</fullName>
    </recommendedName>
</protein>
<dbReference type="RefSeq" id="XP_062699203.1">
    <property type="nucleotide sequence ID" value="XM_062843219.1"/>
</dbReference>
<evidence type="ECO:0000313" key="4">
    <source>
        <dbReference type="Proteomes" id="UP000069940"/>
    </source>
</evidence>
<dbReference type="InterPro" id="IPR009057">
    <property type="entry name" value="Homeodomain-like_sf"/>
</dbReference>
<dbReference type="PANTHER" id="PTHR46564">
    <property type="entry name" value="TRANSPOSASE"/>
    <property type="match status" value="1"/>
</dbReference>
<reference evidence="4" key="1">
    <citation type="journal article" date="2015" name="Proc. Natl. Acad. Sci. U.S.A.">
        <title>Genome sequence of the Asian Tiger mosquito, Aedes albopictus, reveals insights into its biology, genetics, and evolution.</title>
        <authorList>
            <person name="Chen X.G."/>
            <person name="Jiang X."/>
            <person name="Gu J."/>
            <person name="Xu M."/>
            <person name="Wu Y."/>
            <person name="Deng Y."/>
            <person name="Zhang C."/>
            <person name="Bonizzoni M."/>
            <person name="Dermauw W."/>
            <person name="Vontas J."/>
            <person name="Armbruster P."/>
            <person name="Huang X."/>
            <person name="Yang Y."/>
            <person name="Zhang H."/>
            <person name="He W."/>
            <person name="Peng H."/>
            <person name="Liu Y."/>
            <person name="Wu K."/>
            <person name="Chen J."/>
            <person name="Lirakis M."/>
            <person name="Topalis P."/>
            <person name="Van Leeuwen T."/>
            <person name="Hall A.B."/>
            <person name="Jiang X."/>
            <person name="Thorpe C."/>
            <person name="Mueller R.L."/>
            <person name="Sun C."/>
            <person name="Waterhouse R.M."/>
            <person name="Yan G."/>
            <person name="Tu Z.J."/>
            <person name="Fang X."/>
            <person name="James A.A."/>
        </authorList>
    </citation>
    <scope>NUCLEOTIDE SEQUENCE [LARGE SCALE GENOMIC DNA]</scope>
    <source>
        <strain evidence="4">Foshan</strain>
    </source>
</reference>